<evidence type="ECO:0000313" key="1">
    <source>
        <dbReference type="EMBL" id="RZF43420.1"/>
    </source>
</evidence>
<dbReference type="AlphaFoldDB" id="A0A482XCZ9"/>
<proteinExistence type="predicted"/>
<evidence type="ECO:0000313" key="2">
    <source>
        <dbReference type="Proteomes" id="UP000291343"/>
    </source>
</evidence>
<protein>
    <submittedName>
        <fullName evidence="1">Uncharacterized protein</fullName>
    </submittedName>
</protein>
<dbReference type="InParanoid" id="A0A482XCZ9"/>
<organism evidence="1 2">
    <name type="scientific">Laodelphax striatellus</name>
    <name type="common">Small brown planthopper</name>
    <name type="synonym">Delphax striatella</name>
    <dbReference type="NCBI Taxonomy" id="195883"/>
    <lineage>
        <taxon>Eukaryota</taxon>
        <taxon>Metazoa</taxon>
        <taxon>Ecdysozoa</taxon>
        <taxon>Arthropoda</taxon>
        <taxon>Hexapoda</taxon>
        <taxon>Insecta</taxon>
        <taxon>Pterygota</taxon>
        <taxon>Neoptera</taxon>
        <taxon>Paraneoptera</taxon>
        <taxon>Hemiptera</taxon>
        <taxon>Auchenorrhyncha</taxon>
        <taxon>Fulgoroidea</taxon>
        <taxon>Delphacidae</taxon>
        <taxon>Criomorphinae</taxon>
        <taxon>Laodelphax</taxon>
    </lineage>
</organism>
<reference evidence="1 2" key="1">
    <citation type="journal article" date="2017" name="Gigascience">
        <title>Genome sequence of the small brown planthopper, Laodelphax striatellus.</title>
        <authorList>
            <person name="Zhu J."/>
            <person name="Jiang F."/>
            <person name="Wang X."/>
            <person name="Yang P."/>
            <person name="Bao Y."/>
            <person name="Zhao W."/>
            <person name="Wang W."/>
            <person name="Lu H."/>
            <person name="Wang Q."/>
            <person name="Cui N."/>
            <person name="Li J."/>
            <person name="Chen X."/>
            <person name="Luo L."/>
            <person name="Yu J."/>
            <person name="Kang L."/>
            <person name="Cui F."/>
        </authorList>
    </citation>
    <scope>NUCLEOTIDE SEQUENCE [LARGE SCALE GENOMIC DNA]</scope>
    <source>
        <strain evidence="1">Lst14</strain>
    </source>
</reference>
<dbReference type="SMR" id="A0A482XCZ9"/>
<dbReference type="Proteomes" id="UP000291343">
    <property type="component" value="Unassembled WGS sequence"/>
</dbReference>
<dbReference type="OrthoDB" id="6618793at2759"/>
<accession>A0A482XCZ9</accession>
<gene>
    <name evidence="1" type="ORF">LSTR_LSTR001681</name>
</gene>
<sequence>MEVDFQKDTFPRGKTWDLGNGESFLFKSANLTALEMLKLFNLHITTLVPKDEPVTVFDLKSTKGLKAIKSKAKKR</sequence>
<keyword evidence="2" id="KW-1185">Reference proteome</keyword>
<dbReference type="EMBL" id="QKKF02012754">
    <property type="protein sequence ID" value="RZF43420.1"/>
    <property type="molecule type" value="Genomic_DNA"/>
</dbReference>
<comment type="caution">
    <text evidence="1">The sequence shown here is derived from an EMBL/GenBank/DDBJ whole genome shotgun (WGS) entry which is preliminary data.</text>
</comment>
<name>A0A482XCZ9_LAOST</name>